<name>A0AAV9ZYY6_9AGAR</name>
<feature type="compositionally biased region" description="Polar residues" evidence="1">
    <location>
        <begin position="144"/>
        <end position="167"/>
    </location>
</feature>
<feature type="chain" id="PRO_5043754415" evidence="2">
    <location>
        <begin position="19"/>
        <end position="264"/>
    </location>
</feature>
<evidence type="ECO:0000313" key="4">
    <source>
        <dbReference type="Proteomes" id="UP001362999"/>
    </source>
</evidence>
<reference evidence="3 4" key="1">
    <citation type="journal article" date="2024" name="J Genomics">
        <title>Draft genome sequencing and assembly of Favolaschia claudopus CIRM-BRFM 2984 isolated from oak limbs.</title>
        <authorList>
            <person name="Navarro D."/>
            <person name="Drula E."/>
            <person name="Chaduli D."/>
            <person name="Cazenave R."/>
            <person name="Ahrendt S."/>
            <person name="Wang J."/>
            <person name="Lipzen A."/>
            <person name="Daum C."/>
            <person name="Barry K."/>
            <person name="Grigoriev I.V."/>
            <person name="Favel A."/>
            <person name="Rosso M.N."/>
            <person name="Martin F."/>
        </authorList>
    </citation>
    <scope>NUCLEOTIDE SEQUENCE [LARGE SCALE GENOMIC DNA]</scope>
    <source>
        <strain evidence="3 4">CIRM-BRFM 2984</strain>
    </source>
</reference>
<feature type="region of interest" description="Disordered" evidence="1">
    <location>
        <begin position="21"/>
        <end position="257"/>
    </location>
</feature>
<organism evidence="3 4">
    <name type="scientific">Favolaschia claudopus</name>
    <dbReference type="NCBI Taxonomy" id="2862362"/>
    <lineage>
        <taxon>Eukaryota</taxon>
        <taxon>Fungi</taxon>
        <taxon>Dikarya</taxon>
        <taxon>Basidiomycota</taxon>
        <taxon>Agaricomycotina</taxon>
        <taxon>Agaricomycetes</taxon>
        <taxon>Agaricomycetidae</taxon>
        <taxon>Agaricales</taxon>
        <taxon>Marasmiineae</taxon>
        <taxon>Mycenaceae</taxon>
        <taxon>Favolaschia</taxon>
    </lineage>
</organism>
<dbReference type="EMBL" id="JAWWNJ010000098">
    <property type="protein sequence ID" value="KAK6996326.1"/>
    <property type="molecule type" value="Genomic_DNA"/>
</dbReference>
<evidence type="ECO:0000256" key="1">
    <source>
        <dbReference type="SAM" id="MobiDB-lite"/>
    </source>
</evidence>
<keyword evidence="4" id="KW-1185">Reference proteome</keyword>
<feature type="compositionally biased region" description="Basic and acidic residues" evidence="1">
    <location>
        <begin position="214"/>
        <end position="233"/>
    </location>
</feature>
<feature type="compositionally biased region" description="Low complexity" evidence="1">
    <location>
        <begin position="81"/>
        <end position="93"/>
    </location>
</feature>
<protein>
    <submittedName>
        <fullName evidence="3">Uncharacterized protein</fullName>
    </submittedName>
</protein>
<comment type="caution">
    <text evidence="3">The sequence shown here is derived from an EMBL/GenBank/DDBJ whole genome shotgun (WGS) entry which is preliminary data.</text>
</comment>
<dbReference type="Proteomes" id="UP001362999">
    <property type="component" value="Unassembled WGS sequence"/>
</dbReference>
<dbReference type="AlphaFoldDB" id="A0AAV9ZYY6"/>
<accession>A0AAV9ZYY6</accession>
<evidence type="ECO:0000256" key="2">
    <source>
        <dbReference type="SAM" id="SignalP"/>
    </source>
</evidence>
<sequence>MRLLGLWFLVAGILLVFSMQPTPPSSSSPSSPSLADRQTRRSRDARNAAMSPPYRVPRLPGRVSPGRRAFQDISNSQQQGSRESGTQSSDSSSVDNQRASQRDADCQRQLALQETPSRRRRREPQRLNEENQRPTSPTPGPSTARRQINRPANASGLQTPPATAQEQPNRRAAGQQLCQSCTKHGISGAVNGQQRANGQPPPPPPPPQNPAPSRRSEAQRARRERERQQRENGHLPTPPPTQRRPRNRQQNAGRKSLFRLLTIF</sequence>
<proteinExistence type="predicted"/>
<evidence type="ECO:0000313" key="3">
    <source>
        <dbReference type="EMBL" id="KAK6996326.1"/>
    </source>
</evidence>
<feature type="compositionally biased region" description="Pro residues" evidence="1">
    <location>
        <begin position="199"/>
        <end position="210"/>
    </location>
</feature>
<feature type="signal peptide" evidence="2">
    <location>
        <begin position="1"/>
        <end position="18"/>
    </location>
</feature>
<keyword evidence="2" id="KW-0732">Signal</keyword>
<feature type="compositionally biased region" description="Basic and acidic residues" evidence="1">
    <location>
        <begin position="37"/>
        <end position="46"/>
    </location>
</feature>
<gene>
    <name evidence="3" type="ORF">R3P38DRAFT_2800029</name>
</gene>